<organism evidence="3 4">
    <name type="scientific">Streptomyces flavalbus</name>
    <dbReference type="NCBI Taxonomy" id="2665155"/>
    <lineage>
        <taxon>Bacteria</taxon>
        <taxon>Bacillati</taxon>
        <taxon>Actinomycetota</taxon>
        <taxon>Actinomycetes</taxon>
        <taxon>Kitasatosporales</taxon>
        <taxon>Streptomycetaceae</taxon>
        <taxon>Streptomyces</taxon>
    </lineage>
</organism>
<accession>A0ABW2W795</accession>
<proteinExistence type="predicted"/>
<evidence type="ECO:0000313" key="3">
    <source>
        <dbReference type="EMBL" id="MFD0315323.1"/>
    </source>
</evidence>
<protein>
    <submittedName>
        <fullName evidence="3">Uncharacterized protein</fullName>
    </submittedName>
</protein>
<keyword evidence="2" id="KW-0812">Transmembrane</keyword>
<feature type="compositionally biased region" description="Low complexity" evidence="1">
    <location>
        <begin position="217"/>
        <end position="236"/>
    </location>
</feature>
<keyword evidence="2" id="KW-1133">Transmembrane helix</keyword>
<sequence length="301" mass="29978">MTPGAVEAPETELLRGAEAGKTELLPYVVTPPDETTLALRDPWADPTTALPPTPADDAATHDPHEVTVQLDAVQIGDGRLSAAVGVPAPVDQDAAGPVFVDETGRRSRRFRRIGMLVGLACAVYAVVIVATLMSGSSDAPSLPVPEQRDQPASQVDTSDRPTDSAPASGSGDADSGASPDGSADTAVSPDAAATGPGANEEPGGPAVTGPDPTVTITRPGGTATRPGGGSTATEDPTATDDPADPDPTDTAPDPDPTGTSGEDTGGGDTTGTAADALRAAPVTLIPSIPSPHFSSSPEYVL</sequence>
<feature type="compositionally biased region" description="Acidic residues" evidence="1">
    <location>
        <begin position="237"/>
        <end position="247"/>
    </location>
</feature>
<dbReference type="Proteomes" id="UP001597023">
    <property type="component" value="Unassembled WGS sequence"/>
</dbReference>
<evidence type="ECO:0000256" key="1">
    <source>
        <dbReference type="SAM" id="MobiDB-lite"/>
    </source>
</evidence>
<feature type="compositionally biased region" description="Low complexity" evidence="1">
    <location>
        <begin position="248"/>
        <end position="262"/>
    </location>
</feature>
<dbReference type="RefSeq" id="WP_381608199.1">
    <property type="nucleotide sequence ID" value="NZ_JBHTEB010000001.1"/>
</dbReference>
<evidence type="ECO:0000313" key="4">
    <source>
        <dbReference type="Proteomes" id="UP001597023"/>
    </source>
</evidence>
<feature type="compositionally biased region" description="Low complexity" evidence="1">
    <location>
        <begin position="191"/>
        <end position="205"/>
    </location>
</feature>
<feature type="compositionally biased region" description="Low complexity" evidence="1">
    <location>
        <begin position="163"/>
        <end position="184"/>
    </location>
</feature>
<keyword evidence="4" id="KW-1185">Reference proteome</keyword>
<feature type="region of interest" description="Disordered" evidence="1">
    <location>
        <begin position="38"/>
        <end position="60"/>
    </location>
</feature>
<evidence type="ECO:0000256" key="2">
    <source>
        <dbReference type="SAM" id="Phobius"/>
    </source>
</evidence>
<keyword evidence="2" id="KW-0472">Membrane</keyword>
<name>A0ABW2W795_9ACTN</name>
<dbReference type="EMBL" id="JBHTEB010000001">
    <property type="protein sequence ID" value="MFD0315323.1"/>
    <property type="molecule type" value="Genomic_DNA"/>
</dbReference>
<reference evidence="4" key="1">
    <citation type="journal article" date="2019" name="Int. J. Syst. Evol. Microbiol.">
        <title>The Global Catalogue of Microorganisms (GCM) 10K type strain sequencing project: providing services to taxonomists for standard genome sequencing and annotation.</title>
        <authorList>
            <consortium name="The Broad Institute Genomics Platform"/>
            <consortium name="The Broad Institute Genome Sequencing Center for Infectious Disease"/>
            <person name="Wu L."/>
            <person name="Ma J."/>
        </authorList>
    </citation>
    <scope>NUCLEOTIDE SEQUENCE [LARGE SCALE GENOMIC DNA]</scope>
    <source>
        <strain evidence="4">CGMCC 4.7400</strain>
    </source>
</reference>
<comment type="caution">
    <text evidence="3">The sequence shown here is derived from an EMBL/GenBank/DDBJ whole genome shotgun (WGS) entry which is preliminary data.</text>
</comment>
<feature type="region of interest" description="Disordered" evidence="1">
    <location>
        <begin position="136"/>
        <end position="278"/>
    </location>
</feature>
<feature type="transmembrane region" description="Helical" evidence="2">
    <location>
        <begin position="113"/>
        <end position="133"/>
    </location>
</feature>
<gene>
    <name evidence="3" type="ORF">ACFQZ6_13995</name>
</gene>